<name>X1TTI9_9ZZZZ</name>
<reference evidence="2" key="1">
    <citation type="journal article" date="2014" name="Front. Microbiol.">
        <title>High frequency of phylogenetically diverse reductive dehalogenase-homologous genes in deep subseafloor sedimentary metagenomes.</title>
        <authorList>
            <person name="Kawai M."/>
            <person name="Futagami T."/>
            <person name="Toyoda A."/>
            <person name="Takaki Y."/>
            <person name="Nishi S."/>
            <person name="Hori S."/>
            <person name="Arai W."/>
            <person name="Tsubouchi T."/>
            <person name="Morono Y."/>
            <person name="Uchiyama I."/>
            <person name="Ito T."/>
            <person name="Fujiyama A."/>
            <person name="Inagaki F."/>
            <person name="Takami H."/>
        </authorList>
    </citation>
    <scope>NUCLEOTIDE SEQUENCE</scope>
    <source>
        <strain evidence="2">Expedition CK06-06</strain>
    </source>
</reference>
<evidence type="ECO:0000256" key="1">
    <source>
        <dbReference type="SAM" id="Phobius"/>
    </source>
</evidence>
<sequence>MKDKSEETKTPVPGQIRITENSVEVCIDETVGSHRKTDTITPDSIRDKELQDLRDKLKSAKHMNWWLFGTGIIVGIVISIIFVLLF</sequence>
<proteinExistence type="predicted"/>
<feature type="transmembrane region" description="Helical" evidence="1">
    <location>
        <begin position="65"/>
        <end position="85"/>
    </location>
</feature>
<dbReference type="EMBL" id="BARW01015075">
    <property type="protein sequence ID" value="GAI83354.1"/>
    <property type="molecule type" value="Genomic_DNA"/>
</dbReference>
<organism evidence="2">
    <name type="scientific">marine sediment metagenome</name>
    <dbReference type="NCBI Taxonomy" id="412755"/>
    <lineage>
        <taxon>unclassified sequences</taxon>
        <taxon>metagenomes</taxon>
        <taxon>ecological metagenomes</taxon>
    </lineage>
</organism>
<dbReference type="AlphaFoldDB" id="X1TTI9"/>
<gene>
    <name evidence="2" type="ORF">S12H4_26547</name>
</gene>
<comment type="caution">
    <text evidence="2">The sequence shown here is derived from an EMBL/GenBank/DDBJ whole genome shotgun (WGS) entry which is preliminary data.</text>
</comment>
<accession>X1TTI9</accession>
<evidence type="ECO:0000313" key="2">
    <source>
        <dbReference type="EMBL" id="GAI83354.1"/>
    </source>
</evidence>
<protein>
    <submittedName>
        <fullName evidence="2">Uncharacterized protein</fullName>
    </submittedName>
</protein>
<keyword evidence="1" id="KW-0812">Transmembrane</keyword>
<keyword evidence="1" id="KW-1133">Transmembrane helix</keyword>
<keyword evidence="1" id="KW-0472">Membrane</keyword>